<evidence type="ECO:0000256" key="1">
    <source>
        <dbReference type="ARBA" id="ARBA00004370"/>
    </source>
</evidence>
<keyword evidence="4" id="KW-0800">Toxin</keyword>
<dbReference type="InterPro" id="IPR050557">
    <property type="entry name" value="RTX_toxin/Mannuronan_C5-epim"/>
</dbReference>
<reference evidence="8 9" key="1">
    <citation type="journal article" date="2011" name="J. Bacteriol.">
        <title>Genome sequence of Methyloversatilis universalis FAM5T, a methylotrophic representative of the order Rhodocyclales.</title>
        <authorList>
            <person name="Kittichotirat W."/>
            <person name="Good N.M."/>
            <person name="Hall R."/>
            <person name="Bringel F."/>
            <person name="Lajus A."/>
            <person name="Medigue C."/>
            <person name="Smalley N.E."/>
            <person name="Beck D."/>
            <person name="Bumgarner R."/>
            <person name="Vuilleumier S."/>
            <person name="Kalyuzhnaya M.G."/>
        </authorList>
    </citation>
    <scope>NUCLEOTIDE SEQUENCE [LARGE SCALE GENOMIC DNA]</scope>
    <source>
        <strain evidence="9">ATCC BAA-1314 / JCM 13912 / FAM5</strain>
    </source>
</reference>
<dbReference type="PROSITE" id="PS00330">
    <property type="entry name" value="HEMOLYSIN_CALCIUM"/>
    <property type="match status" value="3"/>
</dbReference>
<dbReference type="InterPro" id="IPR003995">
    <property type="entry name" value="RTX_toxin_determinant-A"/>
</dbReference>
<keyword evidence="3" id="KW-0964">Secreted</keyword>
<evidence type="ECO:0000256" key="4">
    <source>
        <dbReference type="ARBA" id="ARBA00022656"/>
    </source>
</evidence>
<dbReference type="AlphaFoldDB" id="F5RDZ1"/>
<dbReference type="PANTHER" id="PTHR38340">
    <property type="entry name" value="S-LAYER PROTEIN"/>
    <property type="match status" value="1"/>
</dbReference>
<evidence type="ECO:0000256" key="3">
    <source>
        <dbReference type="ARBA" id="ARBA00022525"/>
    </source>
</evidence>
<dbReference type="Gene3D" id="2.150.10.10">
    <property type="entry name" value="Serralysin-like metalloprotease, C-terminal"/>
    <property type="match status" value="5"/>
</dbReference>
<keyword evidence="5" id="KW-0677">Repeat</keyword>
<keyword evidence="8" id="KW-0401">Integrin</keyword>
<evidence type="ECO:0000313" key="8">
    <source>
        <dbReference type="EMBL" id="EGK71122.1"/>
    </source>
</evidence>
<sequence>MMSGADSVVGGAGDDTLYGYDGNDVINGGLGADEMVGGAGDDSYVVDNIGDRVVEASGQGNDTVSASVDHTLADNVERLTLTGRAVTGTGNGLNNVLTGNASANVLSGRGGDDVLDGGAGADTLIGGEGDDRYVLDQIGDVVVEADGEGTDTVQVMFANAGRAAVTLSLESRYAHVEKLEVLGAGLYDLEGNGSANVLIGNGSANVIDGGAGADRMEGGLGNDTYVVDDAGDVVVESAVRGSGVDLVRARLDYVLGANVENLTLEGAALRGEGNELGNVLTGNGLDNALYGRDGNDVLSGGAGNDLLDGGVGIDSMSGGEGDDTYVVDNVRDVVSEGLNAGIDTVRSSINYALGANVENLELTGTALNGTGNALANRITGNELNNRLAGGDGADTLLGMDGNDWLDGGRGLNTLTGGDGADAFYFGVAPQAGTLSTITDFDLADDRFVLKSSAFAGIAGRFGTGETPLAATAFQSSDDAVADTAAVRILYDSSSGALYYDADGSGAGAAVQFAQIGSGLSLDADHFFITTA</sequence>
<dbReference type="PRINTS" id="PR01488">
    <property type="entry name" value="RTXTOXINA"/>
</dbReference>
<dbReference type="Pfam" id="PF00353">
    <property type="entry name" value="HemolysinCabind"/>
    <property type="match status" value="5"/>
</dbReference>
<evidence type="ECO:0000256" key="6">
    <source>
        <dbReference type="ARBA" id="ARBA00023026"/>
    </source>
</evidence>
<dbReference type="GO" id="GO:0016020">
    <property type="term" value="C:membrane"/>
    <property type="evidence" value="ECO:0007669"/>
    <property type="project" value="UniProtKB-SubCell"/>
</dbReference>
<comment type="subcellular location">
    <subcellularLocation>
        <location evidence="1">Membrane</location>
    </subcellularLocation>
    <subcellularLocation>
        <location evidence="2">Secreted</location>
    </subcellularLocation>
</comment>
<dbReference type="GO" id="GO:0005509">
    <property type="term" value="F:calcium ion binding"/>
    <property type="evidence" value="ECO:0007669"/>
    <property type="project" value="InterPro"/>
</dbReference>
<dbReference type="PRINTS" id="PR00313">
    <property type="entry name" value="CABNDNGRPT"/>
</dbReference>
<comment type="caution">
    <text evidence="8">The sequence shown here is derived from an EMBL/GenBank/DDBJ whole genome shotgun (WGS) entry which is preliminary data.</text>
</comment>
<accession>F5RDZ1</accession>
<dbReference type="PANTHER" id="PTHR38340:SF1">
    <property type="entry name" value="S-LAYER PROTEIN"/>
    <property type="match status" value="1"/>
</dbReference>
<evidence type="ECO:0000256" key="5">
    <source>
        <dbReference type="ARBA" id="ARBA00022737"/>
    </source>
</evidence>
<dbReference type="STRING" id="1000565.METUNv1_02508"/>
<protein>
    <submittedName>
        <fullName evidence="8">Na-Ca exchanger/integrin-beta4</fullName>
    </submittedName>
</protein>
<evidence type="ECO:0000256" key="2">
    <source>
        <dbReference type="ARBA" id="ARBA00004613"/>
    </source>
</evidence>
<organism evidence="8 9">
    <name type="scientific">Methyloversatilis universalis (strain ATCC BAA-1314 / DSM 25237 / JCM 13912 / CCUG 52030 / FAM5)</name>
    <dbReference type="NCBI Taxonomy" id="1000565"/>
    <lineage>
        <taxon>Bacteria</taxon>
        <taxon>Pseudomonadati</taxon>
        <taxon>Pseudomonadota</taxon>
        <taxon>Betaproteobacteria</taxon>
        <taxon>Nitrosomonadales</taxon>
        <taxon>Sterolibacteriaceae</taxon>
        <taxon>Methyloversatilis</taxon>
    </lineage>
</organism>
<dbReference type="eggNOG" id="COG2931">
    <property type="taxonomic scope" value="Bacteria"/>
</dbReference>
<dbReference type="SUPFAM" id="SSF51120">
    <property type="entry name" value="beta-Roll"/>
    <property type="match status" value="5"/>
</dbReference>
<evidence type="ECO:0000313" key="9">
    <source>
        <dbReference type="Proteomes" id="UP000005019"/>
    </source>
</evidence>
<keyword evidence="9" id="KW-1185">Reference proteome</keyword>
<dbReference type="Proteomes" id="UP000005019">
    <property type="component" value="Unassembled WGS sequence"/>
</dbReference>
<keyword evidence="7" id="KW-0472">Membrane</keyword>
<gene>
    <name evidence="8" type="ORF">METUNv1_02508</name>
</gene>
<dbReference type="InterPro" id="IPR018511">
    <property type="entry name" value="Hemolysin-typ_Ca-bd_CS"/>
</dbReference>
<dbReference type="GO" id="GO:0005576">
    <property type="term" value="C:extracellular region"/>
    <property type="evidence" value="ECO:0007669"/>
    <property type="project" value="UniProtKB-SubCell"/>
</dbReference>
<evidence type="ECO:0000256" key="7">
    <source>
        <dbReference type="ARBA" id="ARBA00023136"/>
    </source>
</evidence>
<dbReference type="InterPro" id="IPR011049">
    <property type="entry name" value="Serralysin-like_metalloprot_C"/>
</dbReference>
<dbReference type="GO" id="GO:0007229">
    <property type="term" value="P:integrin-mediated signaling pathway"/>
    <property type="evidence" value="ECO:0007669"/>
    <property type="project" value="UniProtKB-KW"/>
</dbReference>
<dbReference type="EMBL" id="AFHG01000052">
    <property type="protein sequence ID" value="EGK71122.1"/>
    <property type="molecule type" value="Genomic_DNA"/>
</dbReference>
<keyword evidence="6" id="KW-0843">Virulence</keyword>
<proteinExistence type="predicted"/>
<name>F5RDZ1_METUF</name>
<dbReference type="GO" id="GO:0090729">
    <property type="term" value="F:toxin activity"/>
    <property type="evidence" value="ECO:0007669"/>
    <property type="project" value="UniProtKB-KW"/>
</dbReference>
<dbReference type="InterPro" id="IPR001343">
    <property type="entry name" value="Hemolysn_Ca-bd"/>
</dbReference>